<dbReference type="InterPro" id="IPR046450">
    <property type="entry name" value="PA_dom_sf"/>
</dbReference>
<dbReference type="PROSITE" id="PS00137">
    <property type="entry name" value="SUBTILASE_HIS"/>
    <property type="match status" value="1"/>
</dbReference>
<dbReference type="InterPro" id="IPR050131">
    <property type="entry name" value="Peptidase_S8_subtilisin-like"/>
</dbReference>
<evidence type="ECO:0000256" key="6">
    <source>
        <dbReference type="ARBA" id="ARBA00022801"/>
    </source>
</evidence>
<evidence type="ECO:0000256" key="7">
    <source>
        <dbReference type="ARBA" id="ARBA00022825"/>
    </source>
</evidence>
<dbReference type="STRING" id="765915.A0A1Y2HTE9"/>
<dbReference type="InterPro" id="IPR023828">
    <property type="entry name" value="Peptidase_S8_Ser-AS"/>
</dbReference>
<organism evidence="15 16">
    <name type="scientific">Catenaria anguillulae PL171</name>
    <dbReference type="NCBI Taxonomy" id="765915"/>
    <lineage>
        <taxon>Eukaryota</taxon>
        <taxon>Fungi</taxon>
        <taxon>Fungi incertae sedis</taxon>
        <taxon>Blastocladiomycota</taxon>
        <taxon>Blastocladiomycetes</taxon>
        <taxon>Blastocladiales</taxon>
        <taxon>Catenariaceae</taxon>
        <taxon>Catenaria</taxon>
    </lineage>
</organism>
<name>A0A1Y2HTE9_9FUNG</name>
<accession>A0A1Y2HTE9</accession>
<evidence type="ECO:0000256" key="4">
    <source>
        <dbReference type="ARBA" id="ARBA00022670"/>
    </source>
</evidence>
<dbReference type="EMBL" id="MCFL01000013">
    <property type="protein sequence ID" value="ORZ37224.1"/>
    <property type="molecule type" value="Genomic_DNA"/>
</dbReference>
<evidence type="ECO:0000259" key="12">
    <source>
        <dbReference type="Pfam" id="PF00082"/>
    </source>
</evidence>
<evidence type="ECO:0000256" key="11">
    <source>
        <dbReference type="SAM" id="SignalP"/>
    </source>
</evidence>
<dbReference type="InterPro" id="IPR022398">
    <property type="entry name" value="Peptidase_S8_His-AS"/>
</dbReference>
<dbReference type="PRINTS" id="PR00723">
    <property type="entry name" value="SUBTILISIN"/>
</dbReference>
<dbReference type="InterPro" id="IPR015500">
    <property type="entry name" value="Peptidase_S8_subtilisin-rel"/>
</dbReference>
<dbReference type="OrthoDB" id="10256524at2759"/>
<keyword evidence="2" id="KW-0134">Cell wall</keyword>
<evidence type="ECO:0000313" key="16">
    <source>
        <dbReference type="Proteomes" id="UP000193411"/>
    </source>
</evidence>
<reference evidence="15 16" key="1">
    <citation type="submission" date="2016-07" db="EMBL/GenBank/DDBJ databases">
        <title>Pervasive Adenine N6-methylation of Active Genes in Fungi.</title>
        <authorList>
            <consortium name="DOE Joint Genome Institute"/>
            <person name="Mondo S.J."/>
            <person name="Dannebaum R.O."/>
            <person name="Kuo R.C."/>
            <person name="Labutti K."/>
            <person name="Haridas S."/>
            <person name="Kuo A."/>
            <person name="Salamov A."/>
            <person name="Ahrendt S.R."/>
            <person name="Lipzen A."/>
            <person name="Sullivan W."/>
            <person name="Andreopoulos W.B."/>
            <person name="Clum A."/>
            <person name="Lindquist E."/>
            <person name="Daum C."/>
            <person name="Ramamoorthy G.K."/>
            <person name="Gryganskyi A."/>
            <person name="Culley D."/>
            <person name="Magnuson J.K."/>
            <person name="James T.Y."/>
            <person name="O'Malley M.A."/>
            <person name="Stajich J.E."/>
            <person name="Spatafora J.W."/>
            <person name="Visel A."/>
            <person name="Grigoriev I.V."/>
        </authorList>
    </citation>
    <scope>NUCLEOTIDE SEQUENCE [LARGE SCALE GENOMIC DNA]</scope>
    <source>
        <strain evidence="15 16">PL171</strain>
    </source>
</reference>
<dbReference type="AlphaFoldDB" id="A0A1Y2HTE9"/>
<keyword evidence="7 9" id="KW-0720">Serine protease</keyword>
<feature type="active site" description="Charge relay system" evidence="8 9">
    <location>
        <position position="235"/>
    </location>
</feature>
<dbReference type="InterPro" id="IPR036852">
    <property type="entry name" value="Peptidase_S8/S53_dom_sf"/>
</dbReference>
<dbReference type="PROSITE" id="PS00136">
    <property type="entry name" value="SUBTILASE_ASP"/>
    <property type="match status" value="1"/>
</dbReference>
<evidence type="ECO:0000259" key="14">
    <source>
        <dbReference type="Pfam" id="PF06280"/>
    </source>
</evidence>
<feature type="signal peptide" evidence="11">
    <location>
        <begin position="1"/>
        <end position="26"/>
    </location>
</feature>
<dbReference type="SUPFAM" id="SSF52025">
    <property type="entry name" value="PA domain"/>
    <property type="match status" value="1"/>
</dbReference>
<evidence type="ECO:0000256" key="1">
    <source>
        <dbReference type="ARBA" id="ARBA00011073"/>
    </source>
</evidence>
<feature type="active site" description="Charge relay system" evidence="8 9">
    <location>
        <position position="182"/>
    </location>
</feature>
<keyword evidence="6 9" id="KW-0378">Hydrolase</keyword>
<feature type="chain" id="PRO_5013277054" evidence="11">
    <location>
        <begin position="27"/>
        <end position="854"/>
    </location>
</feature>
<feature type="domain" description="PA" evidence="13">
    <location>
        <begin position="354"/>
        <end position="426"/>
    </location>
</feature>
<evidence type="ECO:0000256" key="8">
    <source>
        <dbReference type="PIRSR" id="PIRSR615500-1"/>
    </source>
</evidence>
<evidence type="ECO:0000256" key="3">
    <source>
        <dbReference type="ARBA" id="ARBA00022525"/>
    </source>
</evidence>
<gene>
    <name evidence="15" type="ORF">BCR44DRAFT_1430711</name>
</gene>
<feature type="domain" description="C5a peptidase/Subtilisin-like protease SBT2-like Fn3-like" evidence="14">
    <location>
        <begin position="590"/>
        <end position="694"/>
    </location>
</feature>
<sequence length="854" mass="90273">MARRTIKRTLLLVMLAAMAMAGTVHAANEPTLADLPEDLPAGAALAKNQYIVQFSRPAAADRNALSREGASPQSLARAAAAQHASFTQFAQRNKVGAKVSRTYQTLFNGAAVTVDSSDDLKKLSAALAIYPIITYPAPELKPEALSSTTVYPQYAHNLTNVNLIRERFPDMDGRGVKVAVVDTGIDWKHPAFAEKGKTCTTWRGPCRVLYGRDLVGDGTPSAPTPDSDPMDCNGHGTHVGGIIGGADDKIEGVAPNAVLGGYRVFGCSGSTSTAIILSGLEAAYQDGMEIINLPSRGLAIASFDNSHIMANAATVQGVPNTSAISFSAGAEGPKFEEGRAYPIIRSPANATSVDDGCTPYPAGTFKDGAALIRRGGCAFPVKANNARNAGAIAAVIWNNLPGDLAGAVDETVKIPVAFISGVNGAKVFEAATAADKVKIAFKYELQGVPSVTAGMPSDFSSWGLDLNLLLKPDVGAPGGNIYSAYPTAMGTYAQLSGTSMATPYMAGVTALYVQKFGASQGPESFDEFQRRVHITARPSSLKDGRELAESVAKVGAGMVDALALLTNEIDVSPSKLELGDSPGWPRAARKTATLTIRNNGKDTKTYRLTHTPSRAIMPEGGRLTAQFGTAEVYARVQFSTPFVTLKPGTETTVRVTIDPNVPLIGKLPEPGKWVYSGYVTLQTEDRQNQLSVPYAVMTGDYSTFTVLPAAVAQTGPTAPFLTDGFGSLGLGGPVYNSTVVPAFDLTGTRNVPAVRFSTLLPVRKFALSVHNAADKSLVGYMSVNEYLNQVTTGLSFRGTVLPNLKATERVPVPNGRYFIALHYVRPSALKLPTDLDAALFKAWESPVFEIARRA</sequence>
<evidence type="ECO:0000256" key="2">
    <source>
        <dbReference type="ARBA" id="ARBA00022512"/>
    </source>
</evidence>
<dbReference type="Pfam" id="PF06280">
    <property type="entry name" value="fn3_5"/>
    <property type="match status" value="1"/>
</dbReference>
<dbReference type="InterPro" id="IPR010435">
    <property type="entry name" value="C5a/SBT2-like_Fn3"/>
</dbReference>
<comment type="similarity">
    <text evidence="1 9 10">Belongs to the peptidase S8 family.</text>
</comment>
<dbReference type="SUPFAM" id="SSF52743">
    <property type="entry name" value="Subtilisin-like"/>
    <property type="match status" value="1"/>
</dbReference>
<dbReference type="Gene3D" id="3.40.50.200">
    <property type="entry name" value="Peptidase S8/S53 domain"/>
    <property type="match status" value="1"/>
</dbReference>
<dbReference type="PANTHER" id="PTHR43806:SF66">
    <property type="entry name" value="SERIN ENDOPEPTIDASE"/>
    <property type="match status" value="1"/>
</dbReference>
<evidence type="ECO:0000259" key="13">
    <source>
        <dbReference type="Pfam" id="PF02225"/>
    </source>
</evidence>
<keyword evidence="4 9" id="KW-0645">Protease</keyword>
<evidence type="ECO:0000313" key="15">
    <source>
        <dbReference type="EMBL" id="ORZ37224.1"/>
    </source>
</evidence>
<dbReference type="GO" id="GO:0016020">
    <property type="term" value="C:membrane"/>
    <property type="evidence" value="ECO:0007669"/>
    <property type="project" value="InterPro"/>
</dbReference>
<dbReference type="GO" id="GO:0006508">
    <property type="term" value="P:proteolysis"/>
    <property type="evidence" value="ECO:0007669"/>
    <property type="project" value="UniProtKB-KW"/>
</dbReference>
<evidence type="ECO:0000256" key="5">
    <source>
        <dbReference type="ARBA" id="ARBA00022729"/>
    </source>
</evidence>
<dbReference type="PROSITE" id="PS00138">
    <property type="entry name" value="SUBTILASE_SER"/>
    <property type="match status" value="1"/>
</dbReference>
<dbReference type="InterPro" id="IPR000209">
    <property type="entry name" value="Peptidase_S8/S53_dom"/>
</dbReference>
<feature type="active site" description="Charge relay system" evidence="8 9">
    <location>
        <position position="499"/>
    </location>
</feature>
<evidence type="ECO:0000256" key="10">
    <source>
        <dbReference type="RuleBase" id="RU003355"/>
    </source>
</evidence>
<comment type="caution">
    <text evidence="15">The sequence shown here is derived from an EMBL/GenBank/DDBJ whole genome shotgun (WGS) entry which is preliminary data.</text>
</comment>
<dbReference type="InterPro" id="IPR003137">
    <property type="entry name" value="PA_domain"/>
</dbReference>
<dbReference type="PANTHER" id="PTHR43806">
    <property type="entry name" value="PEPTIDASE S8"/>
    <property type="match status" value="1"/>
</dbReference>
<feature type="domain" description="Peptidase S8/S53" evidence="12">
    <location>
        <begin position="173"/>
        <end position="518"/>
    </location>
</feature>
<dbReference type="Pfam" id="PF00082">
    <property type="entry name" value="Peptidase_S8"/>
    <property type="match status" value="1"/>
</dbReference>
<dbReference type="Pfam" id="PF02225">
    <property type="entry name" value="PA"/>
    <property type="match status" value="1"/>
</dbReference>
<dbReference type="PROSITE" id="PS51892">
    <property type="entry name" value="SUBTILASE"/>
    <property type="match status" value="1"/>
</dbReference>
<dbReference type="Gene3D" id="2.60.40.1710">
    <property type="entry name" value="Subtilisin-like superfamily"/>
    <property type="match status" value="1"/>
</dbReference>
<dbReference type="Proteomes" id="UP000193411">
    <property type="component" value="Unassembled WGS sequence"/>
</dbReference>
<dbReference type="GO" id="GO:0004252">
    <property type="term" value="F:serine-type endopeptidase activity"/>
    <property type="evidence" value="ECO:0007669"/>
    <property type="project" value="UniProtKB-UniRule"/>
</dbReference>
<keyword evidence="3" id="KW-0964">Secreted</keyword>
<dbReference type="Gene3D" id="3.50.30.30">
    <property type="match status" value="1"/>
</dbReference>
<keyword evidence="16" id="KW-1185">Reference proteome</keyword>
<dbReference type="GO" id="GO:0005615">
    <property type="term" value="C:extracellular space"/>
    <property type="evidence" value="ECO:0007669"/>
    <property type="project" value="TreeGrafter"/>
</dbReference>
<keyword evidence="5 11" id="KW-0732">Signal</keyword>
<evidence type="ECO:0000256" key="9">
    <source>
        <dbReference type="PROSITE-ProRule" id="PRU01240"/>
    </source>
</evidence>
<proteinExistence type="inferred from homology"/>
<protein>
    <submittedName>
        <fullName evidence="15">Peptidase S8/S53 domain-containing protein</fullName>
    </submittedName>
</protein>
<dbReference type="InterPro" id="IPR023827">
    <property type="entry name" value="Peptidase_S8_Asp-AS"/>
</dbReference>